<dbReference type="eggNOG" id="ENOG502S9K4">
    <property type="taxonomic scope" value="Eukaryota"/>
</dbReference>
<dbReference type="EMBL" id="KE651167">
    <property type="protein sequence ID" value="EEB07989.1"/>
    <property type="molecule type" value="Genomic_DNA"/>
</dbReference>
<protein>
    <submittedName>
        <fullName evidence="5">Mitotic-spindle disanchored Msd1</fullName>
    </submittedName>
</protein>
<keyword evidence="7" id="KW-1185">Reference proteome</keyword>
<comment type="similarity">
    <text evidence="1">Belongs to the ADIP family.</text>
</comment>
<dbReference type="VEuPathDB" id="FungiDB:SJAG_03116"/>
<feature type="coiled-coil region" evidence="3">
    <location>
        <begin position="55"/>
        <end position="166"/>
    </location>
</feature>
<dbReference type="JaponicusDB" id="SJAG_03116">
    <property type="gene designation" value="msd1"/>
</dbReference>
<name>B6K3D2_SCHJY</name>
<dbReference type="Pfam" id="PF11559">
    <property type="entry name" value="ADIP"/>
    <property type="match status" value="1"/>
</dbReference>
<evidence type="ECO:0000256" key="1">
    <source>
        <dbReference type="ARBA" id="ARBA00009291"/>
    </source>
</evidence>
<evidence type="ECO:0000313" key="5">
    <source>
        <dbReference type="EMBL" id="EEB07989.1"/>
    </source>
</evidence>
<dbReference type="OMA" id="HANAPIL"/>
<dbReference type="GeneID" id="7048462"/>
<organism evidence="5 7">
    <name type="scientific">Schizosaccharomyces japonicus (strain yFS275 / FY16936)</name>
    <name type="common">Fission yeast</name>
    <dbReference type="NCBI Taxonomy" id="402676"/>
    <lineage>
        <taxon>Eukaryota</taxon>
        <taxon>Fungi</taxon>
        <taxon>Dikarya</taxon>
        <taxon>Ascomycota</taxon>
        <taxon>Taphrinomycotina</taxon>
        <taxon>Schizosaccharomycetes</taxon>
        <taxon>Schizosaccharomycetales</taxon>
        <taxon>Schizosaccharomycetaceae</taxon>
        <taxon>Schizosaccharomyces</taxon>
    </lineage>
</organism>
<sequence>MGLLKKYCDARNIPESISYMNQALRAKDLLGKETLRFSGNTDDVCLSINIMYTLLRQASSEFEEKETLLSVLKQKELQISAQSNTIAKLELRLKTAQEELNVSREKCSQQTRENLRLREKNKSLTTLLEKSNTTLQAAKNQLSVALRRREQQMESLKGNYSSVQRRKEKKMVSMMSVKSQDKPYPYPPVLPHAMNEDEDDNDNTTPESLQLQQESISALSSVAESLTRQNTHLYQCIEEAVAELDRLLQPAILARRLQLCVQQQTKNAAVLDAKLHKRIALVRELLTEEKYVSIDEVTPLQEELRLQLSDITKLKTENEQLRHTLTQLSTAEVTNTKLHDAILNTPKPKLDASPIRIITPSNVLSLRHLTEPTNCKVEPTD</sequence>
<dbReference type="HOGENOM" id="CLU_794913_0_0_1"/>
<evidence type="ECO:0000256" key="4">
    <source>
        <dbReference type="SAM" id="MobiDB-lite"/>
    </source>
</evidence>
<feature type="compositionally biased region" description="Polar residues" evidence="4">
    <location>
        <begin position="204"/>
        <end position="213"/>
    </location>
</feature>
<dbReference type="STRING" id="402676.B6K3D2"/>
<dbReference type="InterPro" id="IPR021622">
    <property type="entry name" value="Afadin/alpha-actinin-bd"/>
</dbReference>
<evidence type="ECO:0000256" key="3">
    <source>
        <dbReference type="SAM" id="Coils"/>
    </source>
</evidence>
<feature type="region of interest" description="Disordered" evidence="4">
    <location>
        <begin position="176"/>
        <end position="213"/>
    </location>
</feature>
<dbReference type="AlphaFoldDB" id="B6K3D2"/>
<evidence type="ECO:0000313" key="6">
    <source>
        <dbReference type="JaponicusDB" id="SJAG_03116"/>
    </source>
</evidence>
<reference evidence="5 7" key="1">
    <citation type="journal article" date="2011" name="Science">
        <title>Comparative functional genomics of the fission yeasts.</title>
        <authorList>
            <person name="Rhind N."/>
            <person name="Chen Z."/>
            <person name="Yassour M."/>
            <person name="Thompson D.A."/>
            <person name="Haas B.J."/>
            <person name="Habib N."/>
            <person name="Wapinski I."/>
            <person name="Roy S."/>
            <person name="Lin M.F."/>
            <person name="Heiman D.I."/>
            <person name="Young S.K."/>
            <person name="Furuya K."/>
            <person name="Guo Y."/>
            <person name="Pidoux A."/>
            <person name="Chen H.M."/>
            <person name="Robbertse B."/>
            <person name="Goldberg J.M."/>
            <person name="Aoki K."/>
            <person name="Bayne E.H."/>
            <person name="Berlin A.M."/>
            <person name="Desjardins C.A."/>
            <person name="Dobbs E."/>
            <person name="Dukaj L."/>
            <person name="Fan L."/>
            <person name="FitzGerald M.G."/>
            <person name="French C."/>
            <person name="Gujja S."/>
            <person name="Hansen K."/>
            <person name="Keifenheim D."/>
            <person name="Levin J.Z."/>
            <person name="Mosher R.A."/>
            <person name="Mueller C.A."/>
            <person name="Pfiffner J."/>
            <person name="Priest M."/>
            <person name="Russ C."/>
            <person name="Smialowska A."/>
            <person name="Swoboda P."/>
            <person name="Sykes S.M."/>
            <person name="Vaughn M."/>
            <person name="Vengrova S."/>
            <person name="Yoder R."/>
            <person name="Zeng Q."/>
            <person name="Allshire R."/>
            <person name="Baulcombe D."/>
            <person name="Birren B.W."/>
            <person name="Brown W."/>
            <person name="Ekwall K."/>
            <person name="Kellis M."/>
            <person name="Leatherwood J."/>
            <person name="Levin H."/>
            <person name="Margalit H."/>
            <person name="Martienssen R."/>
            <person name="Nieduszynski C.A."/>
            <person name="Spatafora J.W."/>
            <person name="Friedman N."/>
            <person name="Dalgaard J.Z."/>
            <person name="Baumann P."/>
            <person name="Niki H."/>
            <person name="Regev A."/>
            <person name="Nusbaum C."/>
        </authorList>
    </citation>
    <scope>NUCLEOTIDE SEQUENCE [LARGE SCALE GENOMIC DNA]</scope>
    <source>
        <strain evidence="7">yFS275 / FY16936</strain>
    </source>
</reference>
<keyword evidence="2 3" id="KW-0175">Coiled coil</keyword>
<dbReference type="Proteomes" id="UP000001744">
    <property type="component" value="Unassembled WGS sequence"/>
</dbReference>
<evidence type="ECO:0000256" key="2">
    <source>
        <dbReference type="ARBA" id="ARBA00023054"/>
    </source>
</evidence>
<accession>B6K3D2</accession>
<dbReference type="RefSeq" id="XP_002174282.1">
    <property type="nucleotide sequence ID" value="XM_002174246.1"/>
</dbReference>
<gene>
    <name evidence="6" type="primary">msd1</name>
    <name evidence="5" type="ORF">SJAG_03116</name>
</gene>
<dbReference type="OrthoDB" id="312015at2759"/>
<evidence type="ECO:0000313" key="7">
    <source>
        <dbReference type="Proteomes" id="UP000001744"/>
    </source>
</evidence>
<proteinExistence type="inferred from homology"/>